<dbReference type="PROSITE" id="PS50125">
    <property type="entry name" value="GUANYLATE_CYCLASE_2"/>
    <property type="match status" value="1"/>
</dbReference>
<dbReference type="CDD" id="cd07302">
    <property type="entry name" value="CHD"/>
    <property type="match status" value="1"/>
</dbReference>
<dbReference type="InterPro" id="IPR001054">
    <property type="entry name" value="A/G_cyclase"/>
</dbReference>
<dbReference type="Gene3D" id="3.30.70.1230">
    <property type="entry name" value="Nucleotide cyclase"/>
    <property type="match status" value="1"/>
</dbReference>
<proteinExistence type="predicted"/>
<dbReference type="Proteomes" id="UP000532440">
    <property type="component" value="Unassembled WGS sequence"/>
</dbReference>
<comment type="caution">
    <text evidence="3">The sequence shown here is derived from an EMBL/GenBank/DDBJ whole genome shotgun (WGS) entry which is preliminary data.</text>
</comment>
<dbReference type="SUPFAM" id="SSF55073">
    <property type="entry name" value="Nucleotide cyclase"/>
    <property type="match status" value="1"/>
</dbReference>
<dbReference type="SMART" id="SM00044">
    <property type="entry name" value="CYCc"/>
    <property type="match status" value="1"/>
</dbReference>
<protein>
    <submittedName>
        <fullName evidence="3">Adenylate cyclase</fullName>
        <ecNumber evidence="3">4.6.1.1</ecNumber>
    </submittedName>
</protein>
<dbReference type="PANTHER" id="PTHR43081:SF20">
    <property type="entry name" value="TWO-COMPONENT RESPONSE REGULATOR"/>
    <property type="match status" value="1"/>
</dbReference>
<keyword evidence="1" id="KW-0472">Membrane</keyword>
<reference evidence="3 4" key="1">
    <citation type="submission" date="2020-08" db="EMBL/GenBank/DDBJ databases">
        <title>Genomic Encyclopedia of Type Strains, Phase IV (KMG-IV): sequencing the most valuable type-strain genomes for metagenomic binning, comparative biology and taxonomic classification.</title>
        <authorList>
            <person name="Goeker M."/>
        </authorList>
    </citation>
    <scope>NUCLEOTIDE SEQUENCE [LARGE SCALE GENOMIC DNA]</scope>
    <source>
        <strain evidence="3 4">DSM 29781</strain>
    </source>
</reference>
<dbReference type="GO" id="GO:0006171">
    <property type="term" value="P:cAMP biosynthetic process"/>
    <property type="evidence" value="ECO:0007669"/>
    <property type="project" value="TreeGrafter"/>
</dbReference>
<dbReference type="GO" id="GO:0035556">
    <property type="term" value="P:intracellular signal transduction"/>
    <property type="evidence" value="ECO:0007669"/>
    <property type="project" value="InterPro"/>
</dbReference>
<dbReference type="EMBL" id="JACHGB010000001">
    <property type="protein sequence ID" value="MBB5270112.1"/>
    <property type="molecule type" value="Genomic_DNA"/>
</dbReference>
<gene>
    <name evidence="3" type="ORF">HNQ70_000096</name>
</gene>
<keyword evidence="1" id="KW-1133">Transmembrane helix</keyword>
<keyword evidence="3" id="KW-0456">Lyase</keyword>
<evidence type="ECO:0000313" key="4">
    <source>
        <dbReference type="Proteomes" id="UP000532440"/>
    </source>
</evidence>
<evidence type="ECO:0000313" key="3">
    <source>
        <dbReference type="EMBL" id="MBB5270112.1"/>
    </source>
</evidence>
<dbReference type="InterPro" id="IPR007890">
    <property type="entry name" value="CHASE2"/>
</dbReference>
<dbReference type="InterPro" id="IPR029787">
    <property type="entry name" value="Nucleotide_cyclase"/>
</dbReference>
<evidence type="ECO:0000259" key="2">
    <source>
        <dbReference type="PROSITE" id="PS50125"/>
    </source>
</evidence>
<evidence type="ECO:0000256" key="1">
    <source>
        <dbReference type="SAM" id="Phobius"/>
    </source>
</evidence>
<dbReference type="AlphaFoldDB" id="A0A7W8HDZ1"/>
<dbReference type="RefSeq" id="WP_221302583.1">
    <property type="nucleotide sequence ID" value="NZ_BAABEW010000003.1"/>
</dbReference>
<dbReference type="GO" id="GO:0004016">
    <property type="term" value="F:adenylate cyclase activity"/>
    <property type="evidence" value="ECO:0007669"/>
    <property type="project" value="UniProtKB-EC"/>
</dbReference>
<accession>A0A7W8HDZ1</accession>
<keyword evidence="1" id="KW-0812">Transmembrane</keyword>
<name>A0A7W8HDZ1_9BURK</name>
<dbReference type="EC" id="4.6.1.1" evidence="3"/>
<dbReference type="PANTHER" id="PTHR43081">
    <property type="entry name" value="ADENYLATE CYCLASE, TERMINAL-DIFFERENTIATION SPECIFIC-RELATED"/>
    <property type="match status" value="1"/>
</dbReference>
<dbReference type="Pfam" id="PF00211">
    <property type="entry name" value="Guanylate_cyc"/>
    <property type="match status" value="1"/>
</dbReference>
<feature type="domain" description="Guanylate cyclase" evidence="2">
    <location>
        <begin position="465"/>
        <end position="597"/>
    </location>
</feature>
<sequence length="710" mass="76847">MSSPNTRLGFLLPLTVIAAMLLLYLLSPVPVQTLRNAAFDQYQRWQPRPYSDSPVLIVDVDEESLARVGQWPWTRTRLADLVERLHAAGATAIGFDVVFAEPDRTAPRAMAAEWRLSGTDAARIAALPDPDERFAAAMRGARVVLGLTVENGGTAPSGGQSTHRIVSRGDAALSSLPAFDSATLPIPALRSAAAGIGSISFQPDPDGIVRRVPMLVRLPQEIVPSMIAEVLRVSLAERNYVATGLAERPGLRSLRIGRHQIPTSPDGEAWIHYSRPAPQRYLPAWRILDGSAPETALRGRIVLVGTSAKGLLDLRFNPLGAAMPGVEAHAQLLEQIHAGHFLERPAWATAVEALAIAIGGLLVATLALRTGPLSSASATLAALLAIAAASWWSFIAWRQLVDPTLPVIALLLTFVAGSLVRHRGSERRHRWIRHAFSRYVSPNLVSHLVDNPGQLVLGGRRQHCSFIFTDLAGFTSLMERTDPGEAVSLLNDYLDGMIAIVFRHEGTLDRIVGDALAVVFSAPVEQPDHRRRAYECALDLHRFAQAHVEDLARQGVEFGRTRIGVHSGEVIVGNFGGSTIFDYRALGDPVNTAARLETLNKQLGTLVCVSDAIRDDCPGAFMRAVGDIVLKGRTQPLRVFEPLLHTDGTPLTENDSGYDEAYALMAAQDPRALSAFEQLAAERPGDALVAWQLNRLRSEGSGALVVMAEK</sequence>
<feature type="transmembrane region" description="Helical" evidence="1">
    <location>
        <begin position="403"/>
        <end position="420"/>
    </location>
</feature>
<feature type="transmembrane region" description="Helical" evidence="1">
    <location>
        <begin position="380"/>
        <end position="397"/>
    </location>
</feature>
<dbReference type="InterPro" id="IPR050697">
    <property type="entry name" value="Adenylyl/Guanylyl_Cyclase_3/4"/>
</dbReference>
<dbReference type="SMART" id="SM01080">
    <property type="entry name" value="CHASE2"/>
    <property type="match status" value="1"/>
</dbReference>
<dbReference type="Pfam" id="PF05226">
    <property type="entry name" value="CHASE2"/>
    <property type="match status" value="1"/>
</dbReference>
<organism evidence="3 4">
    <name type="scientific">Quisquiliibacterium transsilvanicum</name>
    <dbReference type="NCBI Taxonomy" id="1549638"/>
    <lineage>
        <taxon>Bacteria</taxon>
        <taxon>Pseudomonadati</taxon>
        <taxon>Pseudomonadota</taxon>
        <taxon>Betaproteobacteria</taxon>
        <taxon>Burkholderiales</taxon>
        <taxon>Burkholderiaceae</taxon>
        <taxon>Quisquiliibacterium</taxon>
    </lineage>
</organism>
<feature type="transmembrane region" description="Helical" evidence="1">
    <location>
        <begin position="346"/>
        <end position="368"/>
    </location>
</feature>
<keyword evidence="4" id="KW-1185">Reference proteome</keyword>